<feature type="binding site" evidence="17">
    <location>
        <begin position="388"/>
        <end position="389"/>
    </location>
    <ligand>
        <name>acetyl-CoA</name>
        <dbReference type="ChEBI" id="CHEBI:57288"/>
    </ligand>
</feature>
<dbReference type="GO" id="GO:0006048">
    <property type="term" value="P:UDP-N-acetylglucosamine biosynthetic process"/>
    <property type="evidence" value="ECO:0007669"/>
    <property type="project" value="InterPro"/>
</dbReference>
<evidence type="ECO:0000259" key="18">
    <source>
        <dbReference type="Pfam" id="PF12804"/>
    </source>
</evidence>
<comment type="subcellular location">
    <subcellularLocation>
        <location evidence="17">Cytoplasm</location>
    </subcellularLocation>
</comment>
<feature type="region of interest" description="Pyrophosphorylase" evidence="17">
    <location>
        <begin position="1"/>
        <end position="232"/>
    </location>
</feature>
<comment type="pathway">
    <text evidence="17">Nucleotide-sugar biosynthesis; UDP-N-acetyl-alpha-D-glucosamine biosynthesis; N-acetyl-alpha-D-glucosamine 1-phosphate from alpha-D-glucosamine 6-phosphate (route II): step 2/2.</text>
</comment>
<dbReference type="InterPro" id="IPR005882">
    <property type="entry name" value="Bifunctional_GlmU"/>
</dbReference>
<dbReference type="GO" id="GO:0009252">
    <property type="term" value="P:peptidoglycan biosynthetic process"/>
    <property type="evidence" value="ECO:0007669"/>
    <property type="project" value="UniProtKB-UniRule"/>
</dbReference>
<comment type="caution">
    <text evidence="17">Lacks conserved residue(s) required for the propagation of feature annotation.</text>
</comment>
<keyword evidence="3 17" id="KW-0963">Cytoplasm</keyword>
<dbReference type="InterPro" id="IPR038009">
    <property type="entry name" value="GlmU_C_LbH"/>
</dbReference>
<dbReference type="GO" id="GO:0003977">
    <property type="term" value="F:UDP-N-acetylglucosamine diphosphorylase activity"/>
    <property type="evidence" value="ECO:0007669"/>
    <property type="project" value="UniProtKB-UniRule"/>
</dbReference>
<dbReference type="InterPro" id="IPR011004">
    <property type="entry name" value="Trimer_LpxA-like_sf"/>
</dbReference>
<feature type="binding site" evidence="17">
    <location>
        <position position="368"/>
    </location>
    <ligand>
        <name>UDP-N-acetyl-alpha-D-glucosamine</name>
        <dbReference type="ChEBI" id="CHEBI:57705"/>
    </ligand>
</feature>
<dbReference type="GO" id="GO:0008360">
    <property type="term" value="P:regulation of cell shape"/>
    <property type="evidence" value="ECO:0007669"/>
    <property type="project" value="UniProtKB-KW"/>
</dbReference>
<feature type="binding site" evidence="17">
    <location>
        <position position="442"/>
    </location>
    <ligand>
        <name>acetyl-CoA</name>
        <dbReference type="ChEBI" id="CHEBI:57288"/>
    </ligand>
</feature>
<comment type="pathway">
    <text evidence="17">Nucleotide-sugar biosynthesis; UDP-N-acetyl-alpha-D-glucosamine biosynthesis; UDP-N-acetyl-alpha-D-glucosamine from N-acetyl-alpha-D-glucosamine 1-phosphate: step 1/1.</text>
</comment>
<comment type="function">
    <text evidence="16 17">Catalyzes the last two sequential reactions in the de novo biosynthetic pathway for UDP-N-acetylglucosamine (UDP-GlcNAc). The C-terminal domain catalyzes the transfer of acetyl group from acetyl coenzyme A to glucosamine-1-phosphate (GlcN-1-P) to produce N-acetylglucosamine-1-phosphate (GlcNAc-1-P), which is converted into UDP-GlcNAc by the transfer of uridine 5-monophosphate (from uridine 5-triphosphate), a reaction catalyzed by the N-terminal domain.</text>
</comment>
<comment type="similarity">
    <text evidence="1 17">In the C-terminal section; belongs to the transferase hexapeptide repeat family.</text>
</comment>
<feature type="binding site" evidence="17">
    <location>
        <position position="379"/>
    </location>
    <ligand>
        <name>UDP-N-acetyl-alpha-D-glucosamine</name>
        <dbReference type="ChEBI" id="CHEBI:57705"/>
    </ligand>
</feature>
<feature type="binding site" evidence="17">
    <location>
        <position position="230"/>
    </location>
    <ligand>
        <name>Mg(2+)</name>
        <dbReference type="ChEBI" id="CHEBI:18420"/>
    </ligand>
</feature>
<evidence type="ECO:0000256" key="9">
    <source>
        <dbReference type="ARBA" id="ARBA00022960"/>
    </source>
</evidence>
<dbReference type="InterPro" id="IPR056729">
    <property type="entry name" value="GMPPB_C"/>
</dbReference>
<dbReference type="GO" id="GO:0000902">
    <property type="term" value="P:cell morphogenesis"/>
    <property type="evidence" value="ECO:0007669"/>
    <property type="project" value="UniProtKB-UniRule"/>
</dbReference>
<comment type="catalytic activity">
    <reaction evidence="15 17">
        <text>N-acetyl-alpha-D-glucosamine 1-phosphate + UTP + H(+) = UDP-N-acetyl-alpha-D-glucosamine + diphosphate</text>
        <dbReference type="Rhea" id="RHEA:13509"/>
        <dbReference type="ChEBI" id="CHEBI:15378"/>
        <dbReference type="ChEBI" id="CHEBI:33019"/>
        <dbReference type="ChEBI" id="CHEBI:46398"/>
        <dbReference type="ChEBI" id="CHEBI:57705"/>
        <dbReference type="ChEBI" id="CHEBI:57776"/>
        <dbReference type="EC" id="2.7.7.23"/>
    </reaction>
</comment>
<feature type="binding site" evidence="17">
    <location>
        <position position="230"/>
    </location>
    <ligand>
        <name>UDP-N-acetyl-alpha-D-glucosamine</name>
        <dbReference type="ChEBI" id="CHEBI:57705"/>
    </ligand>
</feature>
<evidence type="ECO:0000256" key="14">
    <source>
        <dbReference type="ARBA" id="ARBA00048247"/>
    </source>
</evidence>
<feature type="binding site" evidence="17">
    <location>
        <position position="142"/>
    </location>
    <ligand>
        <name>UDP-N-acetyl-alpha-D-glucosamine</name>
        <dbReference type="ChEBI" id="CHEBI:57705"/>
    </ligand>
</feature>
<feature type="binding site" evidence="17">
    <location>
        <position position="407"/>
    </location>
    <ligand>
        <name>acetyl-CoA</name>
        <dbReference type="ChEBI" id="CHEBI:57288"/>
    </ligand>
</feature>
<keyword evidence="10 17" id="KW-0573">Peptidoglycan synthesis</keyword>
<proteinExistence type="inferred from homology"/>
<feature type="binding site" evidence="17">
    <location>
        <position position="157"/>
    </location>
    <ligand>
        <name>UDP-N-acetyl-alpha-D-glucosamine</name>
        <dbReference type="ChEBI" id="CHEBI:57705"/>
    </ligand>
</feature>
<evidence type="ECO:0000256" key="3">
    <source>
        <dbReference type="ARBA" id="ARBA00022490"/>
    </source>
</evidence>
<dbReference type="Proteomes" id="UP000217216">
    <property type="component" value="Chromosome"/>
</dbReference>
<dbReference type="InterPro" id="IPR025877">
    <property type="entry name" value="MobA-like_NTP_Trfase"/>
</dbReference>
<evidence type="ECO:0000256" key="10">
    <source>
        <dbReference type="ARBA" id="ARBA00022984"/>
    </source>
</evidence>
<dbReference type="SUPFAM" id="SSF53448">
    <property type="entry name" value="Nucleotide-diphospho-sugar transferases"/>
    <property type="match status" value="1"/>
</dbReference>
<keyword evidence="21" id="KW-1185">Reference proteome</keyword>
<feature type="binding site" evidence="17">
    <location>
        <begin position="81"/>
        <end position="82"/>
    </location>
    <ligand>
        <name>UDP-N-acetyl-alpha-D-glucosamine</name>
        <dbReference type="ChEBI" id="CHEBI:57705"/>
    </ligand>
</feature>
<dbReference type="InterPro" id="IPR050065">
    <property type="entry name" value="GlmU-like"/>
</dbReference>
<keyword evidence="12 17" id="KW-0012">Acyltransferase</keyword>
<dbReference type="NCBIfam" id="NF010932">
    <property type="entry name" value="PRK14352.1"/>
    <property type="match status" value="1"/>
</dbReference>
<evidence type="ECO:0000256" key="1">
    <source>
        <dbReference type="ARBA" id="ARBA00007707"/>
    </source>
</evidence>
<dbReference type="Pfam" id="PF25087">
    <property type="entry name" value="GMPPB_C"/>
    <property type="match status" value="1"/>
</dbReference>
<evidence type="ECO:0000256" key="13">
    <source>
        <dbReference type="ARBA" id="ARBA00023316"/>
    </source>
</evidence>
<evidence type="ECO:0000256" key="11">
    <source>
        <dbReference type="ARBA" id="ARBA00023268"/>
    </source>
</evidence>
<feature type="binding site" evidence="17">
    <location>
        <position position="353"/>
    </location>
    <ligand>
        <name>UDP-N-acetyl-alpha-D-glucosamine</name>
        <dbReference type="ChEBI" id="CHEBI:57705"/>
    </ligand>
</feature>
<reference evidence="20 21" key="1">
    <citation type="submission" date="2016-07" db="EMBL/GenBank/DDBJ databases">
        <title>High microdiversification within the ubiquitous acI lineage of Actinobacteria.</title>
        <authorList>
            <person name="Neuenschwander S.M."/>
            <person name="Salcher M."/>
            <person name="Ghai R."/>
            <person name="Pernthaler J."/>
        </authorList>
    </citation>
    <scope>NUCLEOTIDE SEQUENCE [LARGE SCALE GENOMIC DNA]</scope>
    <source>
        <strain evidence="20">MMS-21-155</strain>
    </source>
</reference>
<dbReference type="PANTHER" id="PTHR43584:SF3">
    <property type="entry name" value="BIFUNCTIONAL PROTEIN GLMU"/>
    <property type="match status" value="1"/>
</dbReference>
<dbReference type="NCBIfam" id="TIGR01173">
    <property type="entry name" value="glmU"/>
    <property type="match status" value="1"/>
</dbReference>
<organism evidence="20 21">
    <name type="scientific">Candidatus Planktophila dulcis</name>
    <dbReference type="NCBI Taxonomy" id="1884914"/>
    <lineage>
        <taxon>Bacteria</taxon>
        <taxon>Bacillati</taxon>
        <taxon>Actinomycetota</taxon>
        <taxon>Actinomycetes</taxon>
        <taxon>Candidatus Nanopelagicales</taxon>
        <taxon>Candidatus Nanopelagicaceae</taxon>
        <taxon>Candidatus Planktophila</taxon>
    </lineage>
</organism>
<dbReference type="Pfam" id="PF12804">
    <property type="entry name" value="NTP_transf_3"/>
    <property type="match status" value="1"/>
</dbReference>
<dbReference type="GO" id="GO:0009245">
    <property type="term" value="P:lipid A biosynthetic process"/>
    <property type="evidence" value="ECO:0007669"/>
    <property type="project" value="UniProtKB-UniRule"/>
</dbReference>
<feature type="binding site" evidence="17">
    <location>
        <position position="335"/>
    </location>
    <ligand>
        <name>UDP-N-acetyl-alpha-D-glucosamine</name>
        <dbReference type="ChEBI" id="CHEBI:57705"/>
    </ligand>
</feature>
<feature type="binding site" evidence="17">
    <location>
        <position position="382"/>
    </location>
    <ligand>
        <name>acetyl-CoA</name>
        <dbReference type="ChEBI" id="CHEBI:57288"/>
    </ligand>
</feature>
<evidence type="ECO:0000313" key="20">
    <source>
        <dbReference type="EMBL" id="ASY11525.1"/>
    </source>
</evidence>
<dbReference type="EC" id="2.3.1.157" evidence="17"/>
<dbReference type="GO" id="GO:0000287">
    <property type="term" value="F:magnesium ion binding"/>
    <property type="evidence" value="ECO:0007669"/>
    <property type="project" value="UniProtKB-UniRule"/>
</dbReference>
<name>A0AAD0E5F3_9ACTN</name>
<evidence type="ECO:0000256" key="8">
    <source>
        <dbReference type="ARBA" id="ARBA00022842"/>
    </source>
</evidence>
<evidence type="ECO:0000256" key="16">
    <source>
        <dbReference type="ARBA" id="ARBA00049628"/>
    </source>
</evidence>
<keyword evidence="4 17" id="KW-0808">Transferase</keyword>
<evidence type="ECO:0000256" key="17">
    <source>
        <dbReference type="HAMAP-Rule" id="MF_01631"/>
    </source>
</evidence>
<comment type="catalytic activity">
    <reaction evidence="14 17">
        <text>alpha-D-glucosamine 1-phosphate + acetyl-CoA = N-acetyl-alpha-D-glucosamine 1-phosphate + CoA + H(+)</text>
        <dbReference type="Rhea" id="RHEA:13725"/>
        <dbReference type="ChEBI" id="CHEBI:15378"/>
        <dbReference type="ChEBI" id="CHEBI:57287"/>
        <dbReference type="ChEBI" id="CHEBI:57288"/>
        <dbReference type="ChEBI" id="CHEBI:57776"/>
        <dbReference type="ChEBI" id="CHEBI:58516"/>
        <dbReference type="EC" id="2.3.1.157"/>
    </reaction>
</comment>
<evidence type="ECO:0000256" key="2">
    <source>
        <dbReference type="ARBA" id="ARBA00007947"/>
    </source>
</evidence>
<evidence type="ECO:0000313" key="21">
    <source>
        <dbReference type="Proteomes" id="UP000217216"/>
    </source>
</evidence>
<accession>A0AAD0E5F3</accession>
<keyword evidence="6 17" id="KW-0479">Metal-binding</keyword>
<keyword evidence="5 17" id="KW-0548">Nucleotidyltransferase</keyword>
<sequence>MSLETVVILAAGEGTRMKSSTPKVLHSIAGRSLVGHVLSAVSALSPKQVRVVVGAGREQVEAHLSEVAPHVTTVFQEKRGGTGHATQLALDGLKASGTILVLAGDTPMLTGSSLSQLLTEHHAGGFTASVLSAEHPDPTGYGRIIRADDDSLLRIVEERDADEIQRDILEVNSGVYAFDAVKLAGAIGKLKNDNSQGELYLTDVIEILRNEGGKIAAVLIDDFIEILGVNDRVQLAESAALLRDRINEDLMRDGVTIVDPLSTWVDATATVASDVVLMPGTAISGKSTVATGAVIGPRTTLVDCTVGAGARVIESRCTEAIIGDGANVGPYTFLRPGTKLLPNSKVGAYVEMKNATLGEGSKVPHLSYVGDAVIGEGSNIGAATIFVNYDGVEKHYTVVGDHVRIGSDSMLVAPVTIGDGAYTAAGSVITEDVPPGAIGVGRAKQRNVIGWVLRKRAGSNSAEAAMRHSNDEQKG</sequence>
<comment type="pathway">
    <text evidence="17">Bacterial outer membrane biogenesis; LPS lipid A biosynthesis.</text>
</comment>
<dbReference type="KEGG" id="plak:A1s21155_00645"/>
<evidence type="ECO:0000256" key="15">
    <source>
        <dbReference type="ARBA" id="ARBA00048493"/>
    </source>
</evidence>
<evidence type="ECO:0000256" key="7">
    <source>
        <dbReference type="ARBA" id="ARBA00022737"/>
    </source>
</evidence>
<feature type="binding site" evidence="17">
    <location>
        <begin position="9"/>
        <end position="12"/>
    </location>
    <ligand>
        <name>UDP-N-acetyl-alpha-D-glucosamine</name>
        <dbReference type="ChEBI" id="CHEBI:57705"/>
    </ligand>
</feature>
<gene>
    <name evidence="17" type="primary">glmU</name>
    <name evidence="20" type="ORF">A1s21155_00645</name>
</gene>
<dbReference type="GO" id="GO:0016020">
    <property type="term" value="C:membrane"/>
    <property type="evidence" value="ECO:0007669"/>
    <property type="project" value="GOC"/>
</dbReference>
<keyword evidence="7 17" id="KW-0677">Repeat</keyword>
<dbReference type="GO" id="GO:0071555">
    <property type="term" value="P:cell wall organization"/>
    <property type="evidence" value="ECO:0007669"/>
    <property type="project" value="UniProtKB-KW"/>
</dbReference>
<dbReference type="GO" id="GO:0005737">
    <property type="term" value="C:cytoplasm"/>
    <property type="evidence" value="ECO:0007669"/>
    <property type="project" value="UniProtKB-SubCell"/>
</dbReference>
<dbReference type="Gene3D" id="2.160.10.10">
    <property type="entry name" value="Hexapeptide repeat proteins"/>
    <property type="match status" value="1"/>
</dbReference>
<dbReference type="SUPFAM" id="SSF51161">
    <property type="entry name" value="Trimeric LpxA-like enzymes"/>
    <property type="match status" value="1"/>
</dbReference>
<feature type="binding site" evidence="17">
    <location>
        <position position="172"/>
    </location>
    <ligand>
        <name>UDP-N-acetyl-alpha-D-glucosamine</name>
        <dbReference type="ChEBI" id="CHEBI:57705"/>
    </ligand>
</feature>
<dbReference type="CDD" id="cd03353">
    <property type="entry name" value="LbH_GlmU_C"/>
    <property type="match status" value="1"/>
</dbReference>
<comment type="subunit">
    <text evidence="17">Homotrimer.</text>
</comment>
<keyword evidence="9 17" id="KW-0133">Cell shape</keyword>
<evidence type="ECO:0000259" key="19">
    <source>
        <dbReference type="Pfam" id="PF25087"/>
    </source>
</evidence>
<evidence type="ECO:0000256" key="4">
    <source>
        <dbReference type="ARBA" id="ARBA00022679"/>
    </source>
</evidence>
<dbReference type="RefSeq" id="WP_095695944.1">
    <property type="nucleotide sequence ID" value="NZ_CP016770.1"/>
</dbReference>
<dbReference type="AlphaFoldDB" id="A0AAD0E5F3"/>
<keyword evidence="11 17" id="KW-0511">Multifunctional enzyme</keyword>
<dbReference type="EC" id="2.7.7.23" evidence="17"/>
<evidence type="ECO:0000256" key="12">
    <source>
        <dbReference type="ARBA" id="ARBA00023315"/>
    </source>
</evidence>
<keyword evidence="8 17" id="KW-0460">Magnesium</keyword>
<keyword evidence="13 17" id="KW-0961">Cell wall biogenesis/degradation</keyword>
<dbReference type="PANTHER" id="PTHR43584">
    <property type="entry name" value="NUCLEOTIDYL TRANSFERASE"/>
    <property type="match status" value="1"/>
</dbReference>
<dbReference type="Gene3D" id="3.90.550.10">
    <property type="entry name" value="Spore Coat Polysaccharide Biosynthesis Protein SpsA, Chain A"/>
    <property type="match status" value="1"/>
</dbReference>
<dbReference type="EMBL" id="CP016770">
    <property type="protein sequence ID" value="ASY11525.1"/>
    <property type="molecule type" value="Genomic_DNA"/>
</dbReference>
<feature type="binding site" evidence="17">
    <location>
        <position position="76"/>
    </location>
    <ligand>
        <name>UDP-N-acetyl-alpha-D-glucosamine</name>
        <dbReference type="ChEBI" id="CHEBI:57705"/>
    </ligand>
</feature>
<evidence type="ECO:0000256" key="5">
    <source>
        <dbReference type="ARBA" id="ARBA00022695"/>
    </source>
</evidence>
<evidence type="ECO:0000256" key="6">
    <source>
        <dbReference type="ARBA" id="ARBA00022723"/>
    </source>
</evidence>
<protein>
    <recommendedName>
        <fullName evidence="17">Bifunctional protein GlmU</fullName>
    </recommendedName>
    <domain>
        <recommendedName>
            <fullName evidence="17">UDP-N-acetylglucosamine pyrophosphorylase</fullName>
            <ecNumber evidence="17">2.7.7.23</ecNumber>
        </recommendedName>
        <alternativeName>
            <fullName evidence="17">N-acetylglucosamine-1-phosphate uridyltransferase</fullName>
        </alternativeName>
    </domain>
    <domain>
        <recommendedName>
            <fullName evidence="17">Glucosamine-1-phosphate N-acetyltransferase</fullName>
            <ecNumber evidence="17">2.3.1.157</ecNumber>
        </recommendedName>
    </domain>
</protein>
<feature type="active site" description="Proton acceptor" evidence="17">
    <location>
        <position position="365"/>
    </location>
</feature>
<feature type="region of interest" description="N-acetyltransferase" evidence="17">
    <location>
        <begin position="254"/>
        <end position="475"/>
    </location>
</feature>
<dbReference type="InterPro" id="IPR029044">
    <property type="entry name" value="Nucleotide-diphossugar_trans"/>
</dbReference>
<feature type="binding site" evidence="17">
    <location>
        <position position="425"/>
    </location>
    <ligand>
        <name>acetyl-CoA</name>
        <dbReference type="ChEBI" id="CHEBI:57288"/>
    </ligand>
</feature>
<dbReference type="CDD" id="cd02540">
    <property type="entry name" value="GT2_GlmU_N_bac"/>
    <property type="match status" value="1"/>
</dbReference>
<feature type="region of interest" description="Linker" evidence="17">
    <location>
        <begin position="233"/>
        <end position="253"/>
    </location>
</feature>
<dbReference type="GeneID" id="300656652"/>
<dbReference type="HAMAP" id="MF_01631">
    <property type="entry name" value="GlmU"/>
    <property type="match status" value="1"/>
</dbReference>
<comment type="cofactor">
    <cofactor evidence="17">
        <name>Mg(2+)</name>
        <dbReference type="ChEBI" id="CHEBI:18420"/>
    </cofactor>
    <text evidence="17">Binds 1 Mg(2+) ion per subunit.</text>
</comment>
<feature type="domain" description="MobA-like NTP transferase" evidence="18">
    <location>
        <begin position="6"/>
        <end position="146"/>
    </location>
</feature>
<feature type="binding site" evidence="17">
    <location>
        <position position="23"/>
    </location>
    <ligand>
        <name>UDP-N-acetyl-alpha-D-glucosamine</name>
        <dbReference type="ChEBI" id="CHEBI:57705"/>
    </ligand>
</feature>
<comment type="similarity">
    <text evidence="2 17">In the N-terminal section; belongs to the N-acetylglucosamine-1-phosphate uridyltransferase family.</text>
</comment>
<feature type="binding site" evidence="17">
    <location>
        <position position="105"/>
    </location>
    <ligand>
        <name>Mg(2+)</name>
        <dbReference type="ChEBI" id="CHEBI:18420"/>
    </ligand>
</feature>
<dbReference type="GO" id="GO:0019134">
    <property type="term" value="F:glucosamine-1-phosphate N-acetyltransferase activity"/>
    <property type="evidence" value="ECO:0007669"/>
    <property type="project" value="UniProtKB-UniRule"/>
</dbReference>
<feature type="domain" description="Mannose-1-phosphate guanyltransferase C-terminal" evidence="19">
    <location>
        <begin position="319"/>
        <end position="410"/>
    </location>
</feature>